<keyword evidence="2" id="KW-1185">Reference proteome</keyword>
<evidence type="ECO:0000313" key="2">
    <source>
        <dbReference type="Proteomes" id="UP000886523"/>
    </source>
</evidence>
<sequence length="260" mass="29440">MDGEGIEHDWSSVNAAAQSTKEMGEGSWHNMLDDIWGDTNYWKILAIGPLLRKKLREAVLQVQTRSEQHETFCKLIPSNSKEEWTIMIQEWEEDKSKPDPYVVETIFKSQVAITLELIAAECDSYSASELDVETSPSAFINMGLDIEDAQCRLCVETSKLKSSSTDTQRANVEHHQLALQRCLATFHGIQKLHMPETISLLLSDTRVDQNTLETIPLYMLNKLHLMPNEIPLNPHPDSGLFHVEAKLRFAQATDALAELH</sequence>
<protein>
    <submittedName>
        <fullName evidence="1">Uncharacterized protein</fullName>
    </submittedName>
</protein>
<reference evidence="1" key="1">
    <citation type="journal article" date="2020" name="Nat. Commun.">
        <title>Large-scale genome sequencing of mycorrhizal fungi provides insights into the early evolution of symbiotic traits.</title>
        <authorList>
            <person name="Miyauchi S."/>
            <person name="Kiss E."/>
            <person name="Kuo A."/>
            <person name="Drula E."/>
            <person name="Kohler A."/>
            <person name="Sanchez-Garcia M."/>
            <person name="Morin E."/>
            <person name="Andreopoulos B."/>
            <person name="Barry K.W."/>
            <person name="Bonito G."/>
            <person name="Buee M."/>
            <person name="Carver A."/>
            <person name="Chen C."/>
            <person name="Cichocki N."/>
            <person name="Clum A."/>
            <person name="Culley D."/>
            <person name="Crous P.W."/>
            <person name="Fauchery L."/>
            <person name="Girlanda M."/>
            <person name="Hayes R.D."/>
            <person name="Keri Z."/>
            <person name="LaButti K."/>
            <person name="Lipzen A."/>
            <person name="Lombard V."/>
            <person name="Magnuson J."/>
            <person name="Maillard F."/>
            <person name="Murat C."/>
            <person name="Nolan M."/>
            <person name="Ohm R.A."/>
            <person name="Pangilinan J."/>
            <person name="Pereira M.F."/>
            <person name="Perotto S."/>
            <person name="Peter M."/>
            <person name="Pfister S."/>
            <person name="Riley R."/>
            <person name="Sitrit Y."/>
            <person name="Stielow J.B."/>
            <person name="Szollosi G."/>
            <person name="Zifcakova L."/>
            <person name="Stursova M."/>
            <person name="Spatafora J.W."/>
            <person name="Tedersoo L."/>
            <person name="Vaario L.M."/>
            <person name="Yamada A."/>
            <person name="Yan M."/>
            <person name="Wang P."/>
            <person name="Xu J."/>
            <person name="Bruns T."/>
            <person name="Baldrian P."/>
            <person name="Vilgalys R."/>
            <person name="Dunand C."/>
            <person name="Henrissat B."/>
            <person name="Grigoriev I.V."/>
            <person name="Hibbett D."/>
            <person name="Nagy L.G."/>
            <person name="Martin F.M."/>
        </authorList>
    </citation>
    <scope>NUCLEOTIDE SEQUENCE</scope>
    <source>
        <strain evidence="1">UP504</strain>
    </source>
</reference>
<dbReference type="InterPro" id="IPR040521">
    <property type="entry name" value="KDZ"/>
</dbReference>
<accession>A0A9P6AWS4</accession>
<evidence type="ECO:0000313" key="1">
    <source>
        <dbReference type="EMBL" id="KAF9512236.1"/>
    </source>
</evidence>
<gene>
    <name evidence="1" type="ORF">BS47DRAFT_1363255</name>
</gene>
<dbReference type="Proteomes" id="UP000886523">
    <property type="component" value="Unassembled WGS sequence"/>
</dbReference>
<organism evidence="1 2">
    <name type="scientific">Hydnum rufescens UP504</name>
    <dbReference type="NCBI Taxonomy" id="1448309"/>
    <lineage>
        <taxon>Eukaryota</taxon>
        <taxon>Fungi</taxon>
        <taxon>Dikarya</taxon>
        <taxon>Basidiomycota</taxon>
        <taxon>Agaricomycotina</taxon>
        <taxon>Agaricomycetes</taxon>
        <taxon>Cantharellales</taxon>
        <taxon>Hydnaceae</taxon>
        <taxon>Hydnum</taxon>
    </lineage>
</organism>
<proteinExistence type="predicted"/>
<dbReference type="OrthoDB" id="3257768at2759"/>
<dbReference type="EMBL" id="MU128989">
    <property type="protein sequence ID" value="KAF9512236.1"/>
    <property type="molecule type" value="Genomic_DNA"/>
</dbReference>
<dbReference type="AlphaFoldDB" id="A0A9P6AWS4"/>
<comment type="caution">
    <text evidence="1">The sequence shown here is derived from an EMBL/GenBank/DDBJ whole genome shotgun (WGS) entry which is preliminary data.</text>
</comment>
<dbReference type="Pfam" id="PF18758">
    <property type="entry name" value="KDZ"/>
    <property type="match status" value="1"/>
</dbReference>
<name>A0A9P6AWS4_9AGAM</name>